<dbReference type="Proteomes" id="UP000052022">
    <property type="component" value="Unassembled WGS sequence"/>
</dbReference>
<dbReference type="Pfam" id="PF08659">
    <property type="entry name" value="KR"/>
    <property type="match status" value="1"/>
</dbReference>
<feature type="compositionally biased region" description="Polar residues" evidence="5">
    <location>
        <begin position="1920"/>
        <end position="1929"/>
    </location>
</feature>
<feature type="region of interest" description="Disordered" evidence="5">
    <location>
        <begin position="1670"/>
        <end position="1708"/>
    </location>
</feature>
<protein>
    <submittedName>
        <fullName evidence="8">Beta-ketoacyl-acyl-carrier-protein synthase I</fullName>
        <ecNumber evidence="8">2.3.1.41</ecNumber>
    </submittedName>
</protein>
<dbReference type="InterPro" id="IPR049551">
    <property type="entry name" value="PKS_DH_C"/>
</dbReference>
<feature type="region of interest" description="Disordered" evidence="5">
    <location>
        <begin position="2744"/>
        <end position="2766"/>
    </location>
</feature>
<dbReference type="GO" id="GO:0004315">
    <property type="term" value="F:3-oxoacyl-[acyl-carrier-protein] synthase activity"/>
    <property type="evidence" value="ECO:0007669"/>
    <property type="project" value="UniProtKB-EC"/>
</dbReference>
<dbReference type="Gene3D" id="3.20.20.70">
    <property type="entry name" value="Aldolase class I"/>
    <property type="match status" value="2"/>
</dbReference>
<feature type="domain" description="PKS/mFAS DH" evidence="7">
    <location>
        <begin position="2461"/>
        <end position="2750"/>
    </location>
</feature>
<keyword evidence="9" id="KW-1185">Reference proteome</keyword>
<dbReference type="InterPro" id="IPR016035">
    <property type="entry name" value="Acyl_Trfase/lysoPLipase"/>
</dbReference>
<dbReference type="Pfam" id="PF14765">
    <property type="entry name" value="PS-DH"/>
    <property type="match status" value="1"/>
</dbReference>
<dbReference type="SUPFAM" id="SSF51735">
    <property type="entry name" value="NAD(P)-binding Rossmann-fold domains"/>
    <property type="match status" value="2"/>
</dbReference>
<dbReference type="Gene3D" id="3.10.129.110">
    <property type="entry name" value="Polyketide synthase dehydratase"/>
    <property type="match status" value="1"/>
</dbReference>
<dbReference type="OrthoDB" id="9778690at2"/>
<dbReference type="PANTHER" id="PTHR43074:SF1">
    <property type="entry name" value="BETA-KETOACYL SYNTHASE FAMILY PROTEIN-RELATED"/>
    <property type="match status" value="1"/>
</dbReference>
<dbReference type="InterPro" id="IPR001227">
    <property type="entry name" value="Ac_transferase_dom_sf"/>
</dbReference>
<dbReference type="Pfam" id="PF00698">
    <property type="entry name" value="Acyl_transf_1"/>
    <property type="match status" value="1"/>
</dbReference>
<feature type="region of interest" description="Disordered" evidence="5">
    <location>
        <begin position="2454"/>
        <end position="2475"/>
    </location>
</feature>
<feature type="region of interest" description="Disordered" evidence="5">
    <location>
        <begin position="1740"/>
        <end position="1791"/>
    </location>
</feature>
<keyword evidence="3 8" id="KW-0808">Transferase</keyword>
<feature type="domain" description="Ketosynthase family 3 (KS3)" evidence="6">
    <location>
        <begin position="689"/>
        <end position="1133"/>
    </location>
</feature>
<accession>A0A0P1GTX7</accession>
<dbReference type="InterPro" id="IPR049900">
    <property type="entry name" value="PKS_mFAS_DH"/>
</dbReference>
<feature type="compositionally biased region" description="Basic and acidic residues" evidence="5">
    <location>
        <begin position="2756"/>
        <end position="2766"/>
    </location>
</feature>
<dbReference type="InterPro" id="IPR057326">
    <property type="entry name" value="KR_dom"/>
</dbReference>
<dbReference type="Pfam" id="PF21089">
    <property type="entry name" value="PKS_DH_N"/>
    <property type="match status" value="1"/>
</dbReference>
<keyword evidence="2" id="KW-0597">Phosphoprotein</keyword>
<dbReference type="Gene3D" id="3.40.50.720">
    <property type="entry name" value="NAD(P)-binding Rossmann-like Domain"/>
    <property type="match status" value="1"/>
</dbReference>
<dbReference type="InterPro" id="IPR016036">
    <property type="entry name" value="Malonyl_transacylase_ACP-bd"/>
</dbReference>
<dbReference type="RefSeq" id="WP_058290013.1">
    <property type="nucleotide sequence ID" value="NZ_FOMC01000008.1"/>
</dbReference>
<evidence type="ECO:0000256" key="4">
    <source>
        <dbReference type="PROSITE-ProRule" id="PRU01363"/>
    </source>
</evidence>
<dbReference type="InterPro" id="IPR014043">
    <property type="entry name" value="Acyl_transferase_dom"/>
</dbReference>
<dbReference type="EC" id="2.3.1.41" evidence="8"/>
<dbReference type="PANTHER" id="PTHR43074">
    <property type="entry name" value="OMEGA-3 POLYUNSATURATED FATTY ACID SYNTHASE PFAB-RELATED"/>
    <property type="match status" value="1"/>
</dbReference>
<dbReference type="SMART" id="SM00826">
    <property type="entry name" value="PKS_DH"/>
    <property type="match status" value="1"/>
</dbReference>
<feature type="active site" description="Proton donor; for dehydratase activity" evidence="4">
    <location>
        <position position="2668"/>
    </location>
</feature>
<evidence type="ECO:0000313" key="8">
    <source>
        <dbReference type="EMBL" id="CUH78581.1"/>
    </source>
</evidence>
<proteinExistence type="predicted"/>
<dbReference type="PROSITE" id="PS52019">
    <property type="entry name" value="PKS_MFAS_DH"/>
    <property type="match status" value="1"/>
</dbReference>
<dbReference type="InterPro" id="IPR020807">
    <property type="entry name" value="PKS_DH"/>
</dbReference>
<dbReference type="InterPro" id="IPR013968">
    <property type="entry name" value="PKS_KR"/>
</dbReference>
<dbReference type="SUPFAM" id="SSF51412">
    <property type="entry name" value="Inosine monophosphate dehydrogenase (IMPDH)"/>
    <property type="match status" value="2"/>
</dbReference>
<dbReference type="InterPro" id="IPR020841">
    <property type="entry name" value="PKS_Beta-ketoAc_synthase_dom"/>
</dbReference>
<dbReference type="Pfam" id="PF02801">
    <property type="entry name" value="Ketoacyl-synt_C"/>
    <property type="match status" value="1"/>
</dbReference>
<dbReference type="EMBL" id="CYSD01000031">
    <property type="protein sequence ID" value="CUH78581.1"/>
    <property type="molecule type" value="Genomic_DNA"/>
</dbReference>
<dbReference type="SMART" id="SM00822">
    <property type="entry name" value="PKS_KR"/>
    <property type="match status" value="1"/>
</dbReference>
<dbReference type="InterPro" id="IPR016039">
    <property type="entry name" value="Thiolase-like"/>
</dbReference>
<feature type="region of interest" description="C-terminal hotdog fold" evidence="4">
    <location>
        <begin position="2602"/>
        <end position="2750"/>
    </location>
</feature>
<dbReference type="InterPro" id="IPR042104">
    <property type="entry name" value="PKS_dehydratase_sf"/>
</dbReference>
<evidence type="ECO:0000256" key="2">
    <source>
        <dbReference type="ARBA" id="ARBA00022553"/>
    </source>
</evidence>
<dbReference type="InterPro" id="IPR036736">
    <property type="entry name" value="ACP-like_sf"/>
</dbReference>
<gene>
    <name evidence="8" type="ORF">TRM7557_01954</name>
</gene>
<reference evidence="8 9" key="1">
    <citation type="submission" date="2015-09" db="EMBL/GenBank/DDBJ databases">
        <authorList>
            <consortium name="Swine Surveillance"/>
        </authorList>
    </citation>
    <scope>NUCLEOTIDE SEQUENCE [LARGE SCALE GENOMIC DNA]</scope>
    <source>
        <strain evidence="8 9">CECT 7557</strain>
    </source>
</reference>
<dbReference type="Gene3D" id="3.40.366.10">
    <property type="entry name" value="Malonyl-Coenzyme A Acyl Carrier Protein, domain 2"/>
    <property type="match status" value="1"/>
</dbReference>
<evidence type="ECO:0000256" key="5">
    <source>
        <dbReference type="SAM" id="MobiDB-lite"/>
    </source>
</evidence>
<dbReference type="SMART" id="SM00827">
    <property type="entry name" value="PKS_AT"/>
    <property type="match status" value="1"/>
</dbReference>
<dbReference type="InterPro" id="IPR052568">
    <property type="entry name" value="PKS-FAS_Synthase"/>
</dbReference>
<dbReference type="InterPro" id="IPR036291">
    <property type="entry name" value="NAD(P)-bd_dom_sf"/>
</dbReference>
<dbReference type="InterPro" id="IPR014030">
    <property type="entry name" value="Ketoacyl_synth_N"/>
</dbReference>
<dbReference type="PROSITE" id="PS52004">
    <property type="entry name" value="KS3_2"/>
    <property type="match status" value="1"/>
</dbReference>
<evidence type="ECO:0000313" key="9">
    <source>
        <dbReference type="Proteomes" id="UP000052022"/>
    </source>
</evidence>
<dbReference type="SUPFAM" id="SSF52151">
    <property type="entry name" value="FabD/lysophospholipase-like"/>
    <property type="match status" value="1"/>
</dbReference>
<feature type="region of interest" description="N-terminal hotdog fold" evidence="4">
    <location>
        <begin position="2461"/>
        <end position="2588"/>
    </location>
</feature>
<name>A0A0P1GTX7_9RHOB</name>
<evidence type="ECO:0000259" key="6">
    <source>
        <dbReference type="PROSITE" id="PS52004"/>
    </source>
</evidence>
<keyword evidence="8" id="KW-0012">Acyltransferase</keyword>
<dbReference type="SUPFAM" id="SSF53901">
    <property type="entry name" value="Thiolase-like"/>
    <property type="match status" value="1"/>
</dbReference>
<evidence type="ECO:0000256" key="1">
    <source>
        <dbReference type="ARBA" id="ARBA00022450"/>
    </source>
</evidence>
<dbReference type="SMART" id="SM00825">
    <property type="entry name" value="PKS_KS"/>
    <property type="match status" value="1"/>
</dbReference>
<dbReference type="SUPFAM" id="SSF47336">
    <property type="entry name" value="ACP-like"/>
    <property type="match status" value="1"/>
</dbReference>
<dbReference type="InterPro" id="IPR049552">
    <property type="entry name" value="PKS_DH_N"/>
</dbReference>
<dbReference type="SUPFAM" id="SSF55048">
    <property type="entry name" value="Probable ACP-binding domain of malonyl-CoA ACP transacylase"/>
    <property type="match status" value="1"/>
</dbReference>
<dbReference type="CDD" id="cd00833">
    <property type="entry name" value="PKS"/>
    <property type="match status" value="1"/>
</dbReference>
<feature type="region of interest" description="Disordered" evidence="5">
    <location>
        <begin position="1599"/>
        <end position="1621"/>
    </location>
</feature>
<dbReference type="InterPro" id="IPR014031">
    <property type="entry name" value="Ketoacyl_synth_C"/>
</dbReference>
<sequence>MSHFAALELFVFNPVGRAGLGAAIAASRAKGVGFAVFETAEQLAGLPETLAKLADGKSGAKGAFGLCLPYLDEAICAELSKWVTQGLEWLVVDSDGLEPYFASPERHLPNALRLLAQVRGREHKSWFGELDGLVVKGNESGGFVGEESSFILFQHWCKSSSIPIYIQGGTSLQVCAALAALGAKGAVFDSQILLMPEAGLSRPAQDLLRSLSGTETVTVGDPGKGKYLRLLQHPRAKAALDFIDTYSLSQIEQVRDALGQVAVGFEDPSTELFLLGHDVALAADYADRFGSIASLFKAVRKAVATQADVAANQLPLARDNSFARSFGVDVPLIQGPMTRVSDNAEFAVKVAKGGALPTLAIAMMRPDQIQELMRQTKSMIGKAKWGAGFLGFLPQAMFDAQMEAVLANSPDFAIVAGGRPDQAVKFENAGVPCFLHLPSAKLLPYYLENGARRFIFEGRECGGHVGPLSSFVLWSTMVDALCAQIDAGVVRGQDLDCVFAGGLHDAFSSAFLQVLVAPLADRGAKIAMIVGTAYVLTEEIVNSGAVLPKFQDVVREHSDTAVLASGPGHASRSMLTPFVETFVGKQNELKQDESVSSEDTREILDEMIMGTLRVASKGTRRSVETSEIEQTEAEEQFQIGMYMIGQVASLRGDVQSIESLHKSLTDDAVDILQQNRPDPAPHQAEASQPLDVAIVGISAAVPGAMHKDAFWRNILDKVDSVDEVPKHRWDWRLYFDEDRNARDKIYSRWGGFLEDMPFEPGKYGITPKSLLSVDPMQLMALKLADQALEDAGYADMDRDTREHTSVMIGASGGSGDVGLQYNLRAETPRFSGQLAPHLSDQLPEWSEDTFAGILINVVSGRITNRLDLGGANYTTDAACASSLAAVYQAANELRSGRSRMAIAGGVDTQQSPFGFMCFSQTQALSPRGRCRSFDKGADGIAISEGIVMLVLKRLEDAEADGDRVYAVLKGVGSSSDGKGKALSAPEAKGQLRAMRRAYDQAGYTPADVQLFEAHGTGTVVGDSTELNSTGMLVQAGNTAPRRAVIGSVKTNIGHTKASAGIAGLAKVAMALHHKVLPPHRGVEDPNDVLANDEAPLYLLDDAEPWLAPDGVVRRGSVSAFGFGGTNFHATLEEYTGEYRPQYLINPTQDWPSEILLLSAGDRRGLCEKIEKIQSLLAAGSCLKPRYLSAAYVKTFKSDDAVRAGFVFDNLDQARKKLNALLAHLNTDAKLADGVFLSEAGTPGKVAVLFSGQGSQYTFMHREAAVYLPEMEAALSRADSLLQGSLTRRYGTQKVLSEFLYPRGAYTDKARQDAQKALTSTDIAQPALGAVEAGLWRFLSKRLGLQGDVFAGHSYGEFVAHHAAGVLSFDDLMAVSEARGRLIVEKAADSGQELGSMLALSASRADADALAAEVPDLVVANDNSPTQVILSGPDAAVATALSLAETKNLRATRLPVAAAFHSDLMRPAQKALGEVIDGLAWNAHAAGAVYSNAKAAPHGSDVCAAMTDHLVAPVNFVDQIGNMYEAGARIFVEVGPKAVLSKLVRQILKDRPHVSLTTDEADGRMSHLLTAIAGLAVEAVPMDLERLFDHRGCQDITSRDLDGLGQPAKPSKSGWWINGSGVRRAKDPQKTVGLTAEAALSVPDAAGGIRQPETAQVQSENFTGQMVLAQETASRQKPPHVPAYSQNSSFKQRKGKPVYDSPIQSDSDTTEASVSLGFFQMVARVVESAEAVALSELRAGEPVSQPRASHKRVRVRPAPEALSVTEVAPKLPAATTPMAQKPEPSTTPEPLAVSAPAQAPAMAMAETAAVTSTPVAEATPPAPAKVDLKMALLNVVSDKTGYDEDMLEMDQNIEADLGIDSIKRVDIVAGLVKALPDPVAEKLGDSQRSALNQAKTLDDMLAILTDAETASNFNLAGAGHASTQQDTPTVDPSDDLPRPDQARFVVAARREPLPDDVRSALTEGAFVLVPSGTDLDQAMAEALTAAGHEVHHVEATAMADETTLSNWVKAQAFEPLAGIIHLAALGQAPLELAADPDVWRQQLFASEKSLYVLLRDLDFVPQAHAVAVTALGGTFARDGGGLEMKLQGGSTGVLKSLLREDEGRRCKAVDLDPEQPLSAKVDQIMTETAIQGGRVEVGYPKRERTVFRTELAPIKTGSPEKIGDLKVILATGGARGITAETIRELGAPGVTFVLTGRSALPTAKAGLRDDPKLAELTEVELAKHFVKNDKLSIPEGRRKASRVVAAREMLDCIDALKTTGARVEYMAMNVNSPDAVRVGLEEIYKTHGRIDGVVHGAGVIEDKLLRDIPSDSWDRVVETKVIGLLLLMRNLRSDGLKFFYAFTSVAGRFGNAGQTSYATANELMARIACQWQADLGPDTQVKAMNWGPWAPTTFGAGMVTPETEAKFRAQGVYLVQAQLGADLFRQENRCAGTLRNVEVVFGTAPWEAAEASRSSLHREGPAGLLGQAEPEMGPGGKQKLRIRIDAHHPYLQDHIVDGNPVLPMAVAMEVMASAVARVFGGALEVAAIEDARLYNGVIVAEHSRALVAVLSPQSHGMEEQESVSVKLFTEGDEKRPHYGARFILTAKLPAAPTVDRLGDPAGARQISQAEAYADHLFHGPSFQAVLAAPAVWEKGAVIDTRASFPGELLGDGECKGDRNAWLFDPFLVDGIAQLPLLWGHALKGIFALPLSFGRIERFTSDLSEADRIEFQVVDATPDVITADAILRDHRGTVLMRVSNMQHGIRQAGQLASSPNAETKDPSKGRAA</sequence>
<dbReference type="Gene3D" id="1.10.1200.10">
    <property type="entry name" value="ACP-like"/>
    <property type="match status" value="1"/>
</dbReference>
<dbReference type="Gene3D" id="3.40.47.10">
    <property type="match status" value="1"/>
</dbReference>
<organism evidence="8 9">
    <name type="scientific">Tritonibacter multivorans</name>
    <dbReference type="NCBI Taxonomy" id="928856"/>
    <lineage>
        <taxon>Bacteria</taxon>
        <taxon>Pseudomonadati</taxon>
        <taxon>Pseudomonadota</taxon>
        <taxon>Alphaproteobacteria</taxon>
        <taxon>Rhodobacterales</taxon>
        <taxon>Paracoccaceae</taxon>
        <taxon>Tritonibacter</taxon>
    </lineage>
</organism>
<feature type="region of interest" description="Disordered" evidence="5">
    <location>
        <begin position="1917"/>
        <end position="1937"/>
    </location>
</feature>
<dbReference type="Pfam" id="PF00109">
    <property type="entry name" value="ketoacyl-synt"/>
    <property type="match status" value="1"/>
</dbReference>
<evidence type="ECO:0000256" key="3">
    <source>
        <dbReference type="ARBA" id="ARBA00022679"/>
    </source>
</evidence>
<keyword evidence="1" id="KW-0596">Phosphopantetheine</keyword>
<dbReference type="STRING" id="928856.SAMN04488049_108125"/>
<feature type="active site" description="Proton acceptor; for dehydratase activity" evidence="4">
    <location>
        <position position="2493"/>
    </location>
</feature>
<dbReference type="InterPro" id="IPR013785">
    <property type="entry name" value="Aldolase_TIM"/>
</dbReference>
<evidence type="ECO:0000259" key="7">
    <source>
        <dbReference type="PROSITE" id="PS52019"/>
    </source>
</evidence>